<name>A0ABV0VF90_9TELE</name>
<evidence type="ECO:0000313" key="1">
    <source>
        <dbReference type="EMBL" id="MEQ2255949.1"/>
    </source>
</evidence>
<organism evidence="1 2">
    <name type="scientific">Ilyodon furcidens</name>
    <name type="common">goldbreast splitfin</name>
    <dbReference type="NCBI Taxonomy" id="33524"/>
    <lineage>
        <taxon>Eukaryota</taxon>
        <taxon>Metazoa</taxon>
        <taxon>Chordata</taxon>
        <taxon>Craniata</taxon>
        <taxon>Vertebrata</taxon>
        <taxon>Euteleostomi</taxon>
        <taxon>Actinopterygii</taxon>
        <taxon>Neopterygii</taxon>
        <taxon>Teleostei</taxon>
        <taxon>Neoteleostei</taxon>
        <taxon>Acanthomorphata</taxon>
        <taxon>Ovalentaria</taxon>
        <taxon>Atherinomorphae</taxon>
        <taxon>Cyprinodontiformes</taxon>
        <taxon>Goodeidae</taxon>
        <taxon>Ilyodon</taxon>
    </lineage>
</organism>
<sequence length="127" mass="14258">MSDSQECAHFFPSTSTCTSSSAQDVCWISFKRKSILPSSCLLPWWNKPPTCSSCCSIGFTRTRSCEDLSNRSAEPWLSATASISHSRRHQVVEMLHRKLPIFLKLTTEEPIAVQFSTASDESKRRGI</sequence>
<protein>
    <submittedName>
        <fullName evidence="1">Uncharacterized protein</fullName>
    </submittedName>
</protein>
<dbReference type="EMBL" id="JAHRIQ010106162">
    <property type="protein sequence ID" value="MEQ2255949.1"/>
    <property type="molecule type" value="Genomic_DNA"/>
</dbReference>
<dbReference type="Proteomes" id="UP001482620">
    <property type="component" value="Unassembled WGS sequence"/>
</dbReference>
<evidence type="ECO:0000313" key="2">
    <source>
        <dbReference type="Proteomes" id="UP001482620"/>
    </source>
</evidence>
<accession>A0ABV0VF90</accession>
<gene>
    <name evidence="1" type="ORF">ILYODFUR_019103</name>
</gene>
<reference evidence="1 2" key="1">
    <citation type="submission" date="2021-06" db="EMBL/GenBank/DDBJ databases">
        <authorList>
            <person name="Palmer J.M."/>
        </authorList>
    </citation>
    <scope>NUCLEOTIDE SEQUENCE [LARGE SCALE GENOMIC DNA]</scope>
    <source>
        <strain evidence="2">if_2019</strain>
        <tissue evidence="1">Muscle</tissue>
    </source>
</reference>
<comment type="caution">
    <text evidence="1">The sequence shown here is derived from an EMBL/GenBank/DDBJ whole genome shotgun (WGS) entry which is preliminary data.</text>
</comment>
<proteinExistence type="predicted"/>
<keyword evidence="2" id="KW-1185">Reference proteome</keyword>